<evidence type="ECO:0000313" key="9">
    <source>
        <dbReference type="Proteomes" id="UP000562464"/>
    </source>
</evidence>
<dbReference type="AlphaFoldDB" id="A0A841C583"/>
<evidence type="ECO:0000256" key="2">
    <source>
        <dbReference type="ARBA" id="ARBA00022553"/>
    </source>
</evidence>
<keyword evidence="2" id="KW-0597">Phosphoprotein</keyword>
<evidence type="ECO:0000259" key="7">
    <source>
        <dbReference type="PROSITE" id="PS51100"/>
    </source>
</evidence>
<evidence type="ECO:0000256" key="5">
    <source>
        <dbReference type="ARBA" id="ARBA00022683"/>
    </source>
</evidence>
<gene>
    <name evidence="8" type="ORF">HNQ37_000853</name>
</gene>
<sequence>MFIFVGCSGGASSSMFCQRIVKEINENDENMTAAFASIDQVFQKSRAYGSMYDMVFAYGGIDSIHPYNAVEFGELFDVIFVAPQSNYLTATVKEYLKDYPSVVETLPRKLFGMMNGTGAYNILRGMLIELDLWRGYQSPNSTTNKSSDKDLEIFVAGAGHAEPYWQEIFKFLDELEIRTVHQKFSLSELYDYQPIEDFEVRFLFGHMSMLQEKDFSKVARRIDGFLVSPSSLVSLKNRLSWLLDYQIPYQRFDNSDAKKLIKSNDFENEKNKVLDFLQNLELQTGRTSEIFIRKFEEKELPKKKNFWFFSWES</sequence>
<dbReference type="SUPFAM" id="SSF52794">
    <property type="entry name" value="PTS system IIB component-like"/>
    <property type="match status" value="1"/>
</dbReference>
<dbReference type="GO" id="GO:0008982">
    <property type="term" value="F:protein-N(PI)-phosphohistidine-sugar phosphotransferase activity"/>
    <property type="evidence" value="ECO:0007669"/>
    <property type="project" value="InterPro"/>
</dbReference>
<dbReference type="InterPro" id="IPR051819">
    <property type="entry name" value="PTS_sugar-specific_EIIB"/>
</dbReference>
<name>A0A841C583_9LACT</name>
<evidence type="ECO:0000256" key="1">
    <source>
        <dbReference type="ARBA" id="ARBA00022448"/>
    </source>
</evidence>
<evidence type="ECO:0000256" key="4">
    <source>
        <dbReference type="ARBA" id="ARBA00022679"/>
    </source>
</evidence>
<reference evidence="8 9" key="1">
    <citation type="submission" date="2020-08" db="EMBL/GenBank/DDBJ databases">
        <title>Genomic Encyclopedia of Type Strains, Phase IV (KMG-IV): sequencing the most valuable type-strain genomes for metagenomic binning, comparative biology and taxonomic classification.</title>
        <authorList>
            <person name="Goeker M."/>
        </authorList>
    </citation>
    <scope>NUCLEOTIDE SEQUENCE [LARGE SCALE GENOMIC DNA]</scope>
    <source>
        <strain evidence="8 9">DSM 14925</strain>
    </source>
</reference>
<dbReference type="Gene3D" id="3.40.50.2300">
    <property type="match status" value="1"/>
</dbReference>
<evidence type="ECO:0000256" key="6">
    <source>
        <dbReference type="PROSITE-ProRule" id="PRU00423"/>
    </source>
</evidence>
<dbReference type="GO" id="GO:0009401">
    <property type="term" value="P:phosphoenolpyruvate-dependent sugar phosphotransferase system"/>
    <property type="evidence" value="ECO:0007669"/>
    <property type="project" value="UniProtKB-KW"/>
</dbReference>
<protein>
    <submittedName>
        <fullName evidence="8">Cellobiose-specific phosphotransferase system component IIB</fullName>
    </submittedName>
</protein>
<keyword evidence="1" id="KW-0813">Transport</keyword>
<accession>A0A841C583</accession>
<evidence type="ECO:0000313" key="8">
    <source>
        <dbReference type="EMBL" id="MBB5887963.1"/>
    </source>
</evidence>
<dbReference type="RefSeq" id="WP_183539576.1">
    <property type="nucleotide sequence ID" value="NZ_JACHHV010000011.1"/>
</dbReference>
<comment type="caution">
    <text evidence="8">The sequence shown here is derived from an EMBL/GenBank/DDBJ whole genome shotgun (WGS) entry which is preliminary data.</text>
</comment>
<dbReference type="InterPro" id="IPR036095">
    <property type="entry name" value="PTS_EIIB-like_sf"/>
</dbReference>
<keyword evidence="4 8" id="KW-0808">Transferase</keyword>
<dbReference type="InterPro" id="IPR013012">
    <property type="entry name" value="PTS_EIIB_3"/>
</dbReference>
<proteinExistence type="predicted"/>
<evidence type="ECO:0000256" key="3">
    <source>
        <dbReference type="ARBA" id="ARBA00022597"/>
    </source>
</evidence>
<feature type="domain" description="PTS EIIB type-3" evidence="7">
    <location>
        <begin position="1"/>
        <end position="133"/>
    </location>
</feature>
<feature type="modified residue" description="Phosphocysteine; by EIIA" evidence="6">
    <location>
        <position position="7"/>
    </location>
</feature>
<dbReference type="PROSITE" id="PS51100">
    <property type="entry name" value="PTS_EIIB_TYPE_3"/>
    <property type="match status" value="1"/>
</dbReference>
<dbReference type="EMBL" id="JACHHV010000011">
    <property type="protein sequence ID" value="MBB5887963.1"/>
    <property type="molecule type" value="Genomic_DNA"/>
</dbReference>
<dbReference type="Proteomes" id="UP000562464">
    <property type="component" value="Unassembled WGS sequence"/>
</dbReference>
<keyword evidence="5" id="KW-0598">Phosphotransferase system</keyword>
<dbReference type="PANTHER" id="PTHR34581:SF2">
    <property type="entry name" value="PTS SYSTEM N,N'-DIACETYLCHITOBIOSE-SPECIFIC EIIB COMPONENT"/>
    <property type="match status" value="1"/>
</dbReference>
<keyword evidence="9" id="KW-1185">Reference proteome</keyword>
<dbReference type="PANTHER" id="PTHR34581">
    <property type="entry name" value="PTS SYSTEM N,N'-DIACETYLCHITOBIOSE-SPECIFIC EIIB COMPONENT"/>
    <property type="match status" value="1"/>
</dbReference>
<organism evidence="8 9">
    <name type="scientific">Lactovum miscens</name>
    <dbReference type="NCBI Taxonomy" id="190387"/>
    <lineage>
        <taxon>Bacteria</taxon>
        <taxon>Bacillati</taxon>
        <taxon>Bacillota</taxon>
        <taxon>Bacilli</taxon>
        <taxon>Lactobacillales</taxon>
        <taxon>Streptococcaceae</taxon>
        <taxon>Lactovum</taxon>
    </lineage>
</organism>
<keyword evidence="3" id="KW-0762">Sugar transport</keyword>